<name>A0A833QSX2_9POAL</name>
<dbReference type="AlphaFoldDB" id="A0A833QSX2"/>
<dbReference type="Proteomes" id="UP000623129">
    <property type="component" value="Unassembled WGS sequence"/>
</dbReference>
<keyword evidence="1" id="KW-1133">Transmembrane helix</keyword>
<dbReference type="EMBL" id="SWLB01000015">
    <property type="protein sequence ID" value="KAF3328764.1"/>
    <property type="molecule type" value="Genomic_DNA"/>
</dbReference>
<keyword evidence="3" id="KW-1185">Reference proteome</keyword>
<feature type="transmembrane region" description="Helical" evidence="1">
    <location>
        <begin position="109"/>
        <end position="133"/>
    </location>
</feature>
<accession>A0A833QSX2</accession>
<comment type="caution">
    <text evidence="2">The sequence shown here is derived from an EMBL/GenBank/DDBJ whole genome shotgun (WGS) entry which is preliminary data.</text>
</comment>
<protein>
    <submittedName>
        <fullName evidence="2">Cationic amino acid transporter 2, vacuolar</fullName>
    </submittedName>
</protein>
<sequence>MAFPVVLKVCYLSELVRSCSGFKAPVHLTSFRWRKVVKRALWREEKERERERPRDLAGWYQRYWHKNCQRRCGSRWSVVIVGLVPYPAMDPDTPISTAFVENGMHWTMYVVSTGAILSICASLLVSVLLLYGIHHYGVRPNIIVDYQGQEKQFAAMVGNILKVLTMVGNILKVLKQKKQTDIPSSPTIVLLMWLWVFSTRMFFTD</sequence>
<evidence type="ECO:0000313" key="2">
    <source>
        <dbReference type="EMBL" id="KAF3328764.1"/>
    </source>
</evidence>
<gene>
    <name evidence="2" type="ORF">FCM35_KLT05842</name>
</gene>
<organism evidence="2 3">
    <name type="scientific">Carex littledalei</name>
    <dbReference type="NCBI Taxonomy" id="544730"/>
    <lineage>
        <taxon>Eukaryota</taxon>
        <taxon>Viridiplantae</taxon>
        <taxon>Streptophyta</taxon>
        <taxon>Embryophyta</taxon>
        <taxon>Tracheophyta</taxon>
        <taxon>Spermatophyta</taxon>
        <taxon>Magnoliopsida</taxon>
        <taxon>Liliopsida</taxon>
        <taxon>Poales</taxon>
        <taxon>Cyperaceae</taxon>
        <taxon>Cyperoideae</taxon>
        <taxon>Cariceae</taxon>
        <taxon>Carex</taxon>
        <taxon>Carex subgen. Euthyceras</taxon>
    </lineage>
</organism>
<keyword evidence="1" id="KW-0472">Membrane</keyword>
<proteinExistence type="predicted"/>
<feature type="transmembrane region" description="Helical" evidence="1">
    <location>
        <begin position="186"/>
        <end position="203"/>
    </location>
</feature>
<keyword evidence="1" id="KW-0812">Transmembrane</keyword>
<reference evidence="2" key="1">
    <citation type="submission" date="2020-01" db="EMBL/GenBank/DDBJ databases">
        <title>Genome sequence of Kobresia littledalei, the first chromosome-level genome in the family Cyperaceae.</title>
        <authorList>
            <person name="Qu G."/>
        </authorList>
    </citation>
    <scope>NUCLEOTIDE SEQUENCE</scope>
    <source>
        <strain evidence="2">C.B.Clarke</strain>
        <tissue evidence="2">Leaf</tissue>
    </source>
</reference>
<dbReference type="OrthoDB" id="1749664at2759"/>
<evidence type="ECO:0000313" key="3">
    <source>
        <dbReference type="Proteomes" id="UP000623129"/>
    </source>
</evidence>
<evidence type="ECO:0000256" key="1">
    <source>
        <dbReference type="SAM" id="Phobius"/>
    </source>
</evidence>